<protein>
    <submittedName>
        <fullName evidence="1">Uncharacterized protein</fullName>
    </submittedName>
</protein>
<keyword evidence="2" id="KW-1185">Reference proteome</keyword>
<evidence type="ECO:0000313" key="1">
    <source>
        <dbReference type="EMBL" id="KAH7680590.1"/>
    </source>
</evidence>
<name>A0ACB7VZ19_DIOAL</name>
<evidence type="ECO:0000313" key="2">
    <source>
        <dbReference type="Proteomes" id="UP000827976"/>
    </source>
</evidence>
<dbReference type="Proteomes" id="UP000827976">
    <property type="component" value="Chromosome 5"/>
</dbReference>
<accession>A0ACB7VZ19</accession>
<reference evidence="2" key="1">
    <citation type="journal article" date="2022" name="Nat. Commun.">
        <title>Chromosome evolution and the genetic basis of agronomically important traits in greater yam.</title>
        <authorList>
            <person name="Bredeson J.V."/>
            <person name="Lyons J.B."/>
            <person name="Oniyinde I.O."/>
            <person name="Okereke N.R."/>
            <person name="Kolade O."/>
            <person name="Nnabue I."/>
            <person name="Nwadili C.O."/>
            <person name="Hribova E."/>
            <person name="Parker M."/>
            <person name="Nwogha J."/>
            <person name="Shu S."/>
            <person name="Carlson J."/>
            <person name="Kariba R."/>
            <person name="Muthemba S."/>
            <person name="Knop K."/>
            <person name="Barton G.J."/>
            <person name="Sherwood A.V."/>
            <person name="Lopez-Montes A."/>
            <person name="Asiedu R."/>
            <person name="Jamnadass R."/>
            <person name="Muchugi A."/>
            <person name="Goodstein D."/>
            <person name="Egesi C.N."/>
            <person name="Featherston J."/>
            <person name="Asfaw A."/>
            <person name="Simpson G.G."/>
            <person name="Dolezel J."/>
            <person name="Hendre P.S."/>
            <person name="Van Deynze A."/>
            <person name="Kumar P.L."/>
            <person name="Obidiegwu J.E."/>
            <person name="Bhattacharjee R."/>
            <person name="Rokhsar D.S."/>
        </authorList>
    </citation>
    <scope>NUCLEOTIDE SEQUENCE [LARGE SCALE GENOMIC DNA]</scope>
    <source>
        <strain evidence="2">cv. TDa95/00328</strain>
    </source>
</reference>
<sequence>MRRFLSAIDEAAEDFAGVIKSACRGDDDDDARRSKHSRGRPRTSRMMTRERVHQAEMNQMRMMMMSREYSRAYPPMHHPPTRRLVNPNSQLGSMDDSAYLSGASAAAGIVLNRLTVFPDQAGGSNTYEHHDSNVYNIDMHLHLHDNYIGALNLSNKEKVKGQHR</sequence>
<gene>
    <name evidence="1" type="ORF">IHE45_05G002400</name>
</gene>
<proteinExistence type="predicted"/>
<organism evidence="1 2">
    <name type="scientific">Dioscorea alata</name>
    <name type="common">Purple yam</name>
    <dbReference type="NCBI Taxonomy" id="55571"/>
    <lineage>
        <taxon>Eukaryota</taxon>
        <taxon>Viridiplantae</taxon>
        <taxon>Streptophyta</taxon>
        <taxon>Embryophyta</taxon>
        <taxon>Tracheophyta</taxon>
        <taxon>Spermatophyta</taxon>
        <taxon>Magnoliopsida</taxon>
        <taxon>Liliopsida</taxon>
        <taxon>Dioscoreales</taxon>
        <taxon>Dioscoreaceae</taxon>
        <taxon>Dioscorea</taxon>
    </lineage>
</organism>
<dbReference type="EMBL" id="CM037015">
    <property type="protein sequence ID" value="KAH7680590.1"/>
    <property type="molecule type" value="Genomic_DNA"/>
</dbReference>
<comment type="caution">
    <text evidence="1">The sequence shown here is derived from an EMBL/GenBank/DDBJ whole genome shotgun (WGS) entry which is preliminary data.</text>
</comment>